<dbReference type="InterPro" id="IPR019019">
    <property type="entry name" value="H-type_lectin_domain"/>
</dbReference>
<accession>A0AAN9GEZ9</accession>
<feature type="domain" description="H-type lectin" evidence="3">
    <location>
        <begin position="239"/>
        <end position="302"/>
    </location>
</feature>
<keyword evidence="2" id="KW-0472">Membrane</keyword>
<proteinExistence type="predicted"/>
<dbReference type="Proteomes" id="UP001374579">
    <property type="component" value="Unassembled WGS sequence"/>
</dbReference>
<evidence type="ECO:0000313" key="5">
    <source>
        <dbReference type="Proteomes" id="UP001374579"/>
    </source>
</evidence>
<organism evidence="4 5">
    <name type="scientific">Littorina saxatilis</name>
    <dbReference type="NCBI Taxonomy" id="31220"/>
    <lineage>
        <taxon>Eukaryota</taxon>
        <taxon>Metazoa</taxon>
        <taxon>Spiralia</taxon>
        <taxon>Lophotrochozoa</taxon>
        <taxon>Mollusca</taxon>
        <taxon>Gastropoda</taxon>
        <taxon>Caenogastropoda</taxon>
        <taxon>Littorinimorpha</taxon>
        <taxon>Littorinoidea</taxon>
        <taxon>Littorinidae</taxon>
        <taxon>Littorina</taxon>
    </lineage>
</organism>
<dbReference type="InterPro" id="IPR037221">
    <property type="entry name" value="H-type_lectin_dom_sf"/>
</dbReference>
<feature type="region of interest" description="Disordered" evidence="1">
    <location>
        <begin position="93"/>
        <end position="112"/>
    </location>
</feature>
<keyword evidence="2" id="KW-1133">Transmembrane helix</keyword>
<reference evidence="4 5" key="1">
    <citation type="submission" date="2024-02" db="EMBL/GenBank/DDBJ databases">
        <title>Chromosome-scale genome assembly of the rough periwinkle Littorina saxatilis.</title>
        <authorList>
            <person name="De Jode A."/>
            <person name="Faria R."/>
            <person name="Formenti G."/>
            <person name="Sims Y."/>
            <person name="Smith T.P."/>
            <person name="Tracey A."/>
            <person name="Wood J.M.D."/>
            <person name="Zagrodzka Z.B."/>
            <person name="Johannesson K."/>
            <person name="Butlin R.K."/>
            <person name="Leder E.H."/>
        </authorList>
    </citation>
    <scope>NUCLEOTIDE SEQUENCE [LARGE SCALE GENOMIC DNA]</scope>
    <source>
        <strain evidence="4">Snail1</strain>
        <tissue evidence="4">Muscle</tissue>
    </source>
</reference>
<gene>
    <name evidence="4" type="ORF">V1264_017812</name>
</gene>
<keyword evidence="2" id="KW-0812">Transmembrane</keyword>
<evidence type="ECO:0000259" key="3">
    <source>
        <dbReference type="Pfam" id="PF09458"/>
    </source>
</evidence>
<feature type="transmembrane region" description="Helical" evidence="2">
    <location>
        <begin position="144"/>
        <end position="169"/>
    </location>
</feature>
<dbReference type="SUPFAM" id="SSF141086">
    <property type="entry name" value="Agglutinin HPA-like"/>
    <property type="match status" value="1"/>
</dbReference>
<protein>
    <recommendedName>
        <fullName evidence="3">H-type lectin domain-containing protein</fullName>
    </recommendedName>
</protein>
<sequence length="304" mass="33861">MAEDLTVHNTNRDETLELAICQPDHPNQALFVGDLDIFLSDFRTRISESDLFLPEAWRFMTRGGSLISAGQEANIQLNNIAREREETGVLDVMIDPSLSSPPPRRGSPNQAGSPLASFATIVAAVRDIFVNSIQPNMHELIKPLIIAAGAAAVLSFVLALVLSVSLGALGGVNRSVLVPFLRHHLCSAEIDTASHMPQLYKRINELENKMHHMRQVEVGTLVCKDDHHMYEENETTMVHVPFRKTNFSDSPRVIFGLRGLSVDDFNSVRLEDLRVNGTGFSVKCSYFGKWMHYSMEFSWVAVGQ</sequence>
<keyword evidence="5" id="KW-1185">Reference proteome</keyword>
<dbReference type="GO" id="GO:0007155">
    <property type="term" value="P:cell adhesion"/>
    <property type="evidence" value="ECO:0007669"/>
    <property type="project" value="InterPro"/>
</dbReference>
<comment type="caution">
    <text evidence="4">The sequence shown here is derived from an EMBL/GenBank/DDBJ whole genome shotgun (WGS) entry which is preliminary data.</text>
</comment>
<evidence type="ECO:0000256" key="2">
    <source>
        <dbReference type="SAM" id="Phobius"/>
    </source>
</evidence>
<dbReference type="Pfam" id="PF09458">
    <property type="entry name" value="H_lectin"/>
    <property type="match status" value="1"/>
</dbReference>
<dbReference type="Gene3D" id="2.60.40.2080">
    <property type="match status" value="1"/>
</dbReference>
<dbReference type="GO" id="GO:0030246">
    <property type="term" value="F:carbohydrate binding"/>
    <property type="evidence" value="ECO:0007669"/>
    <property type="project" value="InterPro"/>
</dbReference>
<evidence type="ECO:0000256" key="1">
    <source>
        <dbReference type="SAM" id="MobiDB-lite"/>
    </source>
</evidence>
<evidence type="ECO:0000313" key="4">
    <source>
        <dbReference type="EMBL" id="KAK7106578.1"/>
    </source>
</evidence>
<name>A0AAN9GEZ9_9CAEN</name>
<dbReference type="AlphaFoldDB" id="A0AAN9GEZ9"/>
<dbReference type="EMBL" id="JBAMIC010000007">
    <property type="protein sequence ID" value="KAK7106578.1"/>
    <property type="molecule type" value="Genomic_DNA"/>
</dbReference>